<keyword evidence="2" id="KW-1185">Reference proteome</keyword>
<reference evidence="1 2" key="1">
    <citation type="journal article" date="2014" name="Genome Announc.">
        <title>Genome Sequences of Three Novel Bacillus cereus Bacteriophages.</title>
        <authorList>
            <person name="Grose J.H."/>
            <person name="Jensen J.D."/>
            <person name="Merrill B.D."/>
            <person name="Fisher J.N."/>
            <person name="Burnett S.H."/>
            <person name="Breakwell D.P."/>
        </authorList>
    </citation>
    <scope>NUCLEOTIDE SEQUENCE [LARGE SCALE GENOMIC DNA]</scope>
</reference>
<proteinExistence type="predicted"/>
<protein>
    <submittedName>
        <fullName evidence="1">Uncharacterized protein</fullName>
    </submittedName>
</protein>
<evidence type="ECO:0000313" key="2">
    <source>
        <dbReference type="Proteomes" id="UP000015093"/>
    </source>
</evidence>
<name>S5M988_9CAUD</name>
<sequence length="98" mass="11794">MKTEIANKITEAPEGVKEQNQAVERVMNRLPLHEVPHDKMFPKVNGLRTFNGDAWIEFGIKRYERLIPLTRKSRIKRRMKRDLNFMKKYREDRVGRQL</sequence>
<dbReference type="GeneID" id="26642533"/>
<gene>
    <name evidence="1" type="ORF">SHANETTE_190</name>
</gene>
<dbReference type="EMBL" id="KC595513">
    <property type="protein sequence ID" value="AGR47083.1"/>
    <property type="molecule type" value="Genomic_DNA"/>
</dbReference>
<accession>S5M988</accession>
<dbReference type="KEGG" id="vg:26642533"/>
<dbReference type="Proteomes" id="UP000015093">
    <property type="component" value="Segment"/>
</dbReference>
<evidence type="ECO:0000313" key="1">
    <source>
        <dbReference type="EMBL" id="AGR47083.1"/>
    </source>
</evidence>
<organism evidence="1 2">
    <name type="scientific">Bacillus phage Shanette</name>
    <dbReference type="NCBI Taxonomy" id="1296656"/>
    <lineage>
        <taxon>Viruses</taxon>
        <taxon>Duplodnaviria</taxon>
        <taxon>Heunggongvirae</taxon>
        <taxon>Uroviricota</taxon>
        <taxon>Caudoviricetes</taxon>
        <taxon>Herelleviridae</taxon>
        <taxon>Spounavirinae</taxon>
        <taxon>Siminovitchvirus</taxon>
        <taxon>Siminovitchvirus shanette</taxon>
    </lineage>
</organism>
<dbReference type="RefSeq" id="YP_009216185.1">
    <property type="nucleotide sequence ID" value="NC_028983.1"/>
</dbReference>